<gene>
    <name evidence="1" type="ORF">Tci_006238</name>
</gene>
<evidence type="ECO:0000313" key="1">
    <source>
        <dbReference type="EMBL" id="GEU34260.1"/>
    </source>
</evidence>
<dbReference type="AlphaFoldDB" id="A0A6L2JBX9"/>
<sequence length="92" mass="11067">MMVVKEIVNRLLEEVDVSLFGKKRSWNGGLSKTLMIKEKRDEEGDGGSETMRRCFGTEMKNWNEMIHHHFHQGHHRLDEIRMDDLEWWRGRN</sequence>
<proteinExistence type="predicted"/>
<accession>A0A6L2JBX9</accession>
<organism evidence="1">
    <name type="scientific">Tanacetum cinerariifolium</name>
    <name type="common">Dalmatian daisy</name>
    <name type="synonym">Chrysanthemum cinerariifolium</name>
    <dbReference type="NCBI Taxonomy" id="118510"/>
    <lineage>
        <taxon>Eukaryota</taxon>
        <taxon>Viridiplantae</taxon>
        <taxon>Streptophyta</taxon>
        <taxon>Embryophyta</taxon>
        <taxon>Tracheophyta</taxon>
        <taxon>Spermatophyta</taxon>
        <taxon>Magnoliopsida</taxon>
        <taxon>eudicotyledons</taxon>
        <taxon>Gunneridae</taxon>
        <taxon>Pentapetalae</taxon>
        <taxon>asterids</taxon>
        <taxon>campanulids</taxon>
        <taxon>Asterales</taxon>
        <taxon>Asteraceae</taxon>
        <taxon>Asteroideae</taxon>
        <taxon>Anthemideae</taxon>
        <taxon>Anthemidinae</taxon>
        <taxon>Tanacetum</taxon>
    </lineage>
</organism>
<name>A0A6L2JBX9_TANCI</name>
<dbReference type="EMBL" id="BKCJ010000557">
    <property type="protein sequence ID" value="GEU34260.1"/>
    <property type="molecule type" value="Genomic_DNA"/>
</dbReference>
<protein>
    <submittedName>
        <fullName evidence="1">Uncharacterized protein</fullName>
    </submittedName>
</protein>
<comment type="caution">
    <text evidence="1">The sequence shown here is derived from an EMBL/GenBank/DDBJ whole genome shotgun (WGS) entry which is preliminary data.</text>
</comment>
<reference evidence="1" key="1">
    <citation type="journal article" date="2019" name="Sci. Rep.">
        <title>Draft genome of Tanacetum cinerariifolium, the natural source of mosquito coil.</title>
        <authorList>
            <person name="Yamashiro T."/>
            <person name="Shiraishi A."/>
            <person name="Satake H."/>
            <person name="Nakayama K."/>
        </authorList>
    </citation>
    <scope>NUCLEOTIDE SEQUENCE</scope>
</reference>